<reference evidence="10 11" key="1">
    <citation type="submission" date="2016-10" db="EMBL/GenBank/DDBJ databases">
        <authorList>
            <person name="de Groot N.N."/>
        </authorList>
    </citation>
    <scope>NUCLEOTIDE SEQUENCE [LARGE SCALE GENOMIC DNA]</scope>
    <source>
        <strain evidence="10 11">CGMCC 4.1877</strain>
    </source>
</reference>
<feature type="transmembrane region" description="Helical" evidence="8">
    <location>
        <begin position="152"/>
        <end position="171"/>
    </location>
</feature>
<dbReference type="AlphaFoldDB" id="A0A1I4TCM4"/>
<keyword evidence="3" id="KW-1003">Cell membrane</keyword>
<evidence type="ECO:0000259" key="9">
    <source>
        <dbReference type="Pfam" id="PF01757"/>
    </source>
</evidence>
<keyword evidence="5 8" id="KW-1133">Transmembrane helix</keyword>
<keyword evidence="10" id="KW-0808">Transferase</keyword>
<dbReference type="PANTHER" id="PTHR40074">
    <property type="entry name" value="O-ACETYLTRANSFERASE WECH"/>
    <property type="match status" value="1"/>
</dbReference>
<dbReference type="STRING" id="260086.SAMN05216207_1002221"/>
<feature type="transmembrane region" description="Helical" evidence="8">
    <location>
        <begin position="44"/>
        <end position="68"/>
    </location>
</feature>
<dbReference type="InterPro" id="IPR002656">
    <property type="entry name" value="Acyl_transf_3_dom"/>
</dbReference>
<dbReference type="GO" id="GO:0016413">
    <property type="term" value="F:O-acetyltransferase activity"/>
    <property type="evidence" value="ECO:0007669"/>
    <property type="project" value="TreeGrafter"/>
</dbReference>
<feature type="transmembrane region" description="Helical" evidence="8">
    <location>
        <begin position="111"/>
        <end position="132"/>
    </location>
</feature>
<keyword evidence="10" id="KW-0012">Acyltransferase</keyword>
<comment type="subcellular location">
    <subcellularLocation>
        <location evidence="1">Cell membrane</location>
        <topology evidence="1">Multi-pass membrane protein</topology>
    </subcellularLocation>
</comment>
<keyword evidence="4 8" id="KW-0812">Transmembrane</keyword>
<keyword evidence="6 8" id="KW-0472">Membrane</keyword>
<comment type="similarity">
    <text evidence="2">Belongs to the acyltransferase 3 family.</text>
</comment>
<dbReference type="EMBL" id="FOUY01000002">
    <property type="protein sequence ID" value="SFM74320.1"/>
    <property type="molecule type" value="Genomic_DNA"/>
</dbReference>
<dbReference type="RefSeq" id="WP_093337130.1">
    <property type="nucleotide sequence ID" value="NZ_FOUY01000002.1"/>
</dbReference>
<dbReference type="Proteomes" id="UP000199614">
    <property type="component" value="Unassembled WGS sequence"/>
</dbReference>
<feature type="domain" description="Acyltransferase 3" evidence="9">
    <location>
        <begin position="40"/>
        <end position="340"/>
    </location>
</feature>
<evidence type="ECO:0000256" key="7">
    <source>
        <dbReference type="SAM" id="MobiDB-lite"/>
    </source>
</evidence>
<feature type="transmembrane region" description="Helical" evidence="8">
    <location>
        <begin position="263"/>
        <end position="287"/>
    </location>
</feature>
<feature type="transmembrane region" description="Helical" evidence="8">
    <location>
        <begin position="80"/>
        <end position="99"/>
    </location>
</feature>
<sequence>MARHRAERRSTVRIAPIGTVPATFPPPRRPGDDRPRPRTAWVDAAKGICIVLVVLHHAVMFLGLHGLVPGPLEMLNTALASLRMPLFFLASGLFLAAALTRPWRTLLHKRVALFAWLYLLWTTVQFGVMAALPAGTAPGLATQDANGLLFSPLLPAPSMWFLYALALFSVAARLLQRVPAAVLLVGTGVLSALVGAGTIEIDSFAWMFMARYAFFFVLGWHGRALVERLAAATSPLRVLAVAVLAGGTAAASVVFGLREIPGVAFALNLIAVAGGVLAAAQLARWRVGRVAVALGRRTLPIYLTNILMIGGLTALLSGVQLPAPAQYALVAAVTAAAVVATLALHRALTALRAGWLYDLPGRWAVRPAIG</sequence>
<feature type="transmembrane region" description="Helical" evidence="8">
    <location>
        <begin position="205"/>
        <end position="226"/>
    </location>
</feature>
<dbReference type="Pfam" id="PF01757">
    <property type="entry name" value="Acyl_transf_3"/>
    <property type="match status" value="1"/>
</dbReference>
<evidence type="ECO:0000256" key="4">
    <source>
        <dbReference type="ARBA" id="ARBA00022692"/>
    </source>
</evidence>
<dbReference type="GO" id="GO:0005886">
    <property type="term" value="C:plasma membrane"/>
    <property type="evidence" value="ECO:0007669"/>
    <property type="project" value="UniProtKB-SubCell"/>
</dbReference>
<evidence type="ECO:0000256" key="5">
    <source>
        <dbReference type="ARBA" id="ARBA00022989"/>
    </source>
</evidence>
<evidence type="ECO:0000256" key="3">
    <source>
        <dbReference type="ARBA" id="ARBA00022475"/>
    </source>
</evidence>
<evidence type="ECO:0000313" key="11">
    <source>
        <dbReference type="Proteomes" id="UP000199614"/>
    </source>
</evidence>
<gene>
    <name evidence="10" type="ORF">SAMN05216207_1002221</name>
</gene>
<evidence type="ECO:0000256" key="6">
    <source>
        <dbReference type="ARBA" id="ARBA00023136"/>
    </source>
</evidence>
<feature type="transmembrane region" description="Helical" evidence="8">
    <location>
        <begin position="325"/>
        <end position="344"/>
    </location>
</feature>
<organism evidence="10 11">
    <name type="scientific">Pseudonocardia ammonioxydans</name>
    <dbReference type="NCBI Taxonomy" id="260086"/>
    <lineage>
        <taxon>Bacteria</taxon>
        <taxon>Bacillati</taxon>
        <taxon>Actinomycetota</taxon>
        <taxon>Actinomycetes</taxon>
        <taxon>Pseudonocardiales</taxon>
        <taxon>Pseudonocardiaceae</taxon>
        <taxon>Pseudonocardia</taxon>
    </lineage>
</organism>
<proteinExistence type="inferred from homology"/>
<dbReference type="OrthoDB" id="9811476at2"/>
<evidence type="ECO:0000313" key="10">
    <source>
        <dbReference type="EMBL" id="SFM74320.1"/>
    </source>
</evidence>
<protein>
    <submittedName>
        <fullName evidence="10">Acyltransferase family protein</fullName>
    </submittedName>
</protein>
<feature type="transmembrane region" description="Helical" evidence="8">
    <location>
        <begin position="238"/>
        <end position="257"/>
    </location>
</feature>
<feature type="region of interest" description="Disordered" evidence="7">
    <location>
        <begin position="18"/>
        <end position="37"/>
    </location>
</feature>
<evidence type="ECO:0000256" key="2">
    <source>
        <dbReference type="ARBA" id="ARBA00007400"/>
    </source>
</evidence>
<feature type="transmembrane region" description="Helical" evidence="8">
    <location>
        <begin position="178"/>
        <end position="199"/>
    </location>
</feature>
<dbReference type="GO" id="GO:0009246">
    <property type="term" value="P:enterobacterial common antigen biosynthetic process"/>
    <property type="evidence" value="ECO:0007669"/>
    <property type="project" value="TreeGrafter"/>
</dbReference>
<dbReference type="PANTHER" id="PTHR40074:SF4">
    <property type="entry name" value="INNER MEMBRANE PROTEIN YCFT"/>
    <property type="match status" value="1"/>
</dbReference>
<accession>A0A1I4TCM4</accession>
<evidence type="ECO:0000256" key="8">
    <source>
        <dbReference type="SAM" id="Phobius"/>
    </source>
</evidence>
<name>A0A1I4TCM4_PSUAM</name>
<feature type="transmembrane region" description="Helical" evidence="8">
    <location>
        <begin position="299"/>
        <end position="319"/>
    </location>
</feature>
<keyword evidence="11" id="KW-1185">Reference proteome</keyword>
<evidence type="ECO:0000256" key="1">
    <source>
        <dbReference type="ARBA" id="ARBA00004651"/>
    </source>
</evidence>